<protein>
    <submittedName>
        <fullName evidence="2">Uncharacterized protein</fullName>
    </submittedName>
</protein>
<dbReference type="Proteomes" id="UP000198802">
    <property type="component" value="Unassembled WGS sequence"/>
</dbReference>
<keyword evidence="3" id="KW-1185">Reference proteome</keyword>
<dbReference type="AlphaFoldDB" id="A0A0S4QNY7"/>
<keyword evidence="1" id="KW-0472">Membrane</keyword>
<evidence type="ECO:0000313" key="2">
    <source>
        <dbReference type="EMBL" id="CUU56214.1"/>
    </source>
</evidence>
<dbReference type="EMBL" id="FAOZ01000007">
    <property type="protein sequence ID" value="CUU56214.1"/>
    <property type="molecule type" value="Genomic_DNA"/>
</dbReference>
<sequence>MTKWAAAVADKVTTVTVPVIHGTEHAAVAVQEKAAEATAPARRHTSKLFSRLEKGASGVVKGNGRGRSSVGLVAIVSVLATAGAVLLVVVGRRRG</sequence>
<keyword evidence="1" id="KW-0812">Transmembrane</keyword>
<accession>A0A0S4QNY7</accession>
<evidence type="ECO:0000256" key="1">
    <source>
        <dbReference type="SAM" id="Phobius"/>
    </source>
</evidence>
<name>A0A0S4QNY7_9ACTN</name>
<proteinExistence type="predicted"/>
<dbReference type="RefSeq" id="WP_165615609.1">
    <property type="nucleotide sequence ID" value="NZ_FAOZ01000007.1"/>
</dbReference>
<gene>
    <name evidence="2" type="ORF">Ga0074812_10798</name>
</gene>
<reference evidence="3" key="1">
    <citation type="submission" date="2015-11" db="EMBL/GenBank/DDBJ databases">
        <authorList>
            <person name="Varghese N."/>
        </authorList>
    </citation>
    <scope>NUCLEOTIDE SEQUENCE [LARGE SCALE GENOMIC DNA]</scope>
    <source>
        <strain evidence="3">DSM 45899</strain>
    </source>
</reference>
<keyword evidence="1" id="KW-1133">Transmembrane helix</keyword>
<feature type="transmembrane region" description="Helical" evidence="1">
    <location>
        <begin position="70"/>
        <end position="90"/>
    </location>
</feature>
<evidence type="ECO:0000313" key="3">
    <source>
        <dbReference type="Proteomes" id="UP000198802"/>
    </source>
</evidence>
<organism evidence="2 3">
    <name type="scientific">Parafrankia irregularis</name>
    <dbReference type="NCBI Taxonomy" id="795642"/>
    <lineage>
        <taxon>Bacteria</taxon>
        <taxon>Bacillati</taxon>
        <taxon>Actinomycetota</taxon>
        <taxon>Actinomycetes</taxon>
        <taxon>Frankiales</taxon>
        <taxon>Frankiaceae</taxon>
        <taxon>Parafrankia</taxon>
    </lineage>
</organism>